<feature type="region of interest" description="Disordered" evidence="1">
    <location>
        <begin position="102"/>
        <end position="127"/>
    </location>
</feature>
<protein>
    <recommendedName>
        <fullName evidence="4">Transposase</fullName>
    </recommendedName>
</protein>
<feature type="compositionally biased region" description="Basic and acidic residues" evidence="1">
    <location>
        <begin position="116"/>
        <end position="127"/>
    </location>
</feature>
<evidence type="ECO:0008006" key="4">
    <source>
        <dbReference type="Google" id="ProtNLM"/>
    </source>
</evidence>
<proteinExistence type="predicted"/>
<reference evidence="3" key="1">
    <citation type="submission" date="2016-10" db="EMBL/GenBank/DDBJ databases">
        <title>Comparative genomics uncovers the prolific and rare metabolic potential of the cyanobacterial genus Moorea.</title>
        <authorList>
            <person name="Leao T."/>
            <person name="Castelao G."/>
            <person name="Korobeynikov A."/>
            <person name="Monroe E.A."/>
            <person name="Podell S."/>
            <person name="Glukhov E."/>
            <person name="Allen E."/>
            <person name="Gerwick W.H."/>
            <person name="Gerwick L."/>
        </authorList>
    </citation>
    <scope>NUCLEOTIDE SEQUENCE [LARGE SCALE GENOMIC DNA]</scope>
    <source>
        <strain evidence="3">JHB</strain>
    </source>
</reference>
<evidence type="ECO:0000256" key="1">
    <source>
        <dbReference type="SAM" id="MobiDB-lite"/>
    </source>
</evidence>
<gene>
    <name evidence="2" type="ORF">BJP36_10340</name>
</gene>
<evidence type="ECO:0000313" key="2">
    <source>
        <dbReference type="EMBL" id="AOY80259.1"/>
    </source>
</evidence>
<name>A0A1D9FY13_MOOP1</name>
<dbReference type="EMBL" id="CP017708">
    <property type="protein sequence ID" value="AOY80259.1"/>
    <property type="molecule type" value="Genomic_DNA"/>
</dbReference>
<sequence>MEIKNDVWIDLKSLGLKPGFSLFIQGVKVTKTHQIGGFNIACKWKRKFHGWSPEEGWFILTNLTRLEDAILTYKKRFNIEEAMQRGLGEAARSWGGSAVLGRQRGLGGSPMSDCRGSPHERLPWFPP</sequence>
<accession>A0A1D9FY13</accession>
<dbReference type="Proteomes" id="UP000176944">
    <property type="component" value="Chromosome"/>
</dbReference>
<evidence type="ECO:0000313" key="3">
    <source>
        <dbReference type="Proteomes" id="UP000176944"/>
    </source>
</evidence>
<organism evidence="2 3">
    <name type="scientific">Moorena producens (strain JHB)</name>
    <dbReference type="NCBI Taxonomy" id="1454205"/>
    <lineage>
        <taxon>Bacteria</taxon>
        <taxon>Bacillati</taxon>
        <taxon>Cyanobacteriota</taxon>
        <taxon>Cyanophyceae</taxon>
        <taxon>Coleofasciculales</taxon>
        <taxon>Coleofasciculaceae</taxon>
        <taxon>Moorena</taxon>
    </lineage>
</organism>
<dbReference type="AlphaFoldDB" id="A0A1D9FY13"/>